<evidence type="ECO:0000256" key="5">
    <source>
        <dbReference type="ARBA" id="ARBA00023049"/>
    </source>
</evidence>
<evidence type="ECO:0000313" key="11">
    <source>
        <dbReference type="Proteomes" id="UP001152302"/>
    </source>
</evidence>
<name>A0A9X4L7R4_9STAP</name>
<dbReference type="InterPro" id="IPR013491">
    <property type="entry name" value="Tape_meas_N"/>
</dbReference>
<feature type="domain" description="M23ase beta-sheet core" evidence="8">
    <location>
        <begin position="1242"/>
        <end position="1335"/>
    </location>
</feature>
<reference evidence="10" key="1">
    <citation type="submission" date="2022-05" db="EMBL/GenBank/DDBJ databases">
        <title>Comparative genomics of Staphylococcus equorum isolates.</title>
        <authorList>
            <person name="Luelf R.H."/>
        </authorList>
    </citation>
    <scope>NUCLEOTIDE SEQUENCE</scope>
    <source>
        <strain evidence="10">TMW 2.2343</strain>
    </source>
</reference>
<keyword evidence="7" id="KW-1133">Transmembrane helix</keyword>
<keyword evidence="5" id="KW-0645">Protease</keyword>
<keyword evidence="5" id="KW-0482">Metalloprotease</keyword>
<comment type="similarity">
    <text evidence="3">Belongs to the peptidase M23B family.</text>
</comment>
<feature type="region of interest" description="Disordered" evidence="6">
    <location>
        <begin position="1556"/>
        <end position="1583"/>
    </location>
</feature>
<feature type="transmembrane region" description="Helical" evidence="7">
    <location>
        <begin position="597"/>
        <end position="621"/>
    </location>
</feature>
<feature type="transmembrane region" description="Helical" evidence="7">
    <location>
        <begin position="659"/>
        <end position="677"/>
    </location>
</feature>
<dbReference type="GO" id="GO:0008237">
    <property type="term" value="F:metallopeptidase activity"/>
    <property type="evidence" value="ECO:0007669"/>
    <property type="project" value="UniProtKB-KW"/>
</dbReference>
<dbReference type="InterPro" id="IPR011055">
    <property type="entry name" value="Dup_hybrid_motif"/>
</dbReference>
<dbReference type="Gene3D" id="2.70.70.10">
    <property type="entry name" value="Glucose Permease (Domain IIA)"/>
    <property type="match status" value="1"/>
</dbReference>
<evidence type="ECO:0000256" key="4">
    <source>
        <dbReference type="ARBA" id="ARBA00012322"/>
    </source>
</evidence>
<protein>
    <recommendedName>
        <fullName evidence="4">lysostaphin</fullName>
        <ecNumber evidence="4">3.4.24.75</ecNumber>
    </recommendedName>
</protein>
<keyword evidence="5" id="KW-0378">Hydrolase</keyword>
<gene>
    <name evidence="10" type="ORF">M4L21_04975</name>
</gene>
<feature type="transmembrane region" description="Helical" evidence="7">
    <location>
        <begin position="482"/>
        <end position="499"/>
    </location>
</feature>
<dbReference type="NCBIfam" id="TIGR02675">
    <property type="entry name" value="tape_meas_nterm"/>
    <property type="match status" value="1"/>
</dbReference>
<dbReference type="PANTHER" id="PTHR37813">
    <property type="entry name" value="FELS-2 PROPHAGE PROTEIN"/>
    <property type="match status" value="1"/>
</dbReference>
<accession>A0A9X4L7R4</accession>
<sequence>MAEDIRSMRIELSMKDMGIKRTVGEINKSFRALKSEVSTSSKKLQYGEKSVASYEKNVKDLTLAHKASRQNLKELTRQYHEVGKAQGYSSSQALGLQKSISDQEREMHFLGRQIVNTTNEMNEFKTAQKVDNTGWAKMGKGFEGMSTKIRGVSTQMAEIGSTLTSKITKPALIAGAAMGGITAKLGFDRLVGLDTAKAKLEGLGYSTKEVGSITGQITNAIKGGMTTMAEGTDVAAGALAAGVSEGKELEKYIKLVGDAAVGSNRPVSEMAMIFNRVQGQGKLMTQELNMVEEGMPGFSNALAKHLGVSYDAFREMVTAGEVSAKDFTTVMDDFAGGMAGAYSKSWQGMVQNTKAYVGMIGESLLSGVFEQAKGSLHEFEKLLQSDGAQKWATQTGVKLANAFTVIANGISGVVDWWNSLNGSTQKVLGGIIKWSALTLVVVGPLLKIFSKLGFMIAGVFGPFGKFLGIIGKVAVASKSAGGIIAGITTLFPKLGAALLVATGPVGWIVAAIVALGAAFVIAYKKSETFRNIVNGAINGVVAGFKILWSGIMTVLTPIGNAIAKFGRQLAKTFGQFWAENGPQFMQALNNIKSGFMIVWSIIRPILSGIGSLFKSVFGGILSFIKFIMPGIQAIFKVGWAIIKYIFVSTWEAIKGVVNGGLKVIMGIIQVFSGLFTGNFKLMWSGVKNIFFGALQFIWNLVQLWFVGKIFGVFKLVLNLIKKVVTGSLGSVKGTFTSVLGSIWDVVKKVFGWIGSFTRSIFTGIWKFTKAVWSNIKLAITNPVGFVNKWVTSKFRGMSGAVKAIFSGLKKATTVIFSTMRTVLVNIAKALSNLLRGNFSGMSKNLQNITRALKNAVVKLWRILKDTVVNVAKSLWNGVKDRFNGLKKSATDITQKLKNVVIDKWKGLKKSVVDLATGAKGGAVNGFKAMYNKGVEWLDKLKGFIKNAKDGFKKVATDLGKGVANGAISGLNAMIDGINSLSNKIMKKKLIKNKIKPLSTGTAASLGVQTNSQGQLTKSTRAVVNDKGLGNARGPGGHKEIIQRRNGDLQQVKGRNKVVRLKRGDAVHNGMQSKALRPHLSTGTGITGMDLLKNGKKHKKHDEVYGDVPANNKGGGCSWNPATAIADGSKGAWDWTKDQAKKAKDTFGKAIGDVMDYATNPGKLIGKVMNHFGIDFSGVGGEAMGGTISWAYDGLKKGLKDLVSGWFTELEGDGDGSYIDLSKGINFPYSPDGRAPGYPFAGPHMGVDINYIYDKLYSVLSGKATARSGWNGGFGNMVDIVSGAHKVIYGHMSKHAFSGSKQVKPGDELGVSGNSGRSSGPHLHFEVQKNGTPIDPLDWLKKNDGGGKGAGKWKPQVKKALQMNGLPTSASYVNAWLKQIQTESGGNAKAMGGTDGLADGRAQGLVQVKPGTFNANKHKGHGNIMNGLDNLLAGIKYAKGRYGAKGMLNAIGKGHGYATGGIINSNGMYNLAEDGHSEVVVPLDPARASDAMKLITYAQSKIKDKKNKRPNQVPTPSTSGNNTGGDNTNLLLRMIANQQKQLDALMEIARSNKHIEEQPKGFNTDDVSQGLGKKSRMRAMNFGM</sequence>
<feature type="region of interest" description="Disordered" evidence="6">
    <location>
        <begin position="1298"/>
        <end position="1324"/>
    </location>
</feature>
<comment type="caution">
    <text evidence="10">The sequence shown here is derived from an EMBL/GenBank/DDBJ whole genome shotgun (WGS) entry which is preliminary data.</text>
</comment>
<dbReference type="Proteomes" id="UP001152302">
    <property type="component" value="Unassembled WGS sequence"/>
</dbReference>
<feature type="region of interest" description="Disordered" evidence="6">
    <location>
        <begin position="1499"/>
        <end position="1526"/>
    </location>
</feature>
<organism evidence="10 11">
    <name type="scientific">Staphylococcus equorum</name>
    <dbReference type="NCBI Taxonomy" id="246432"/>
    <lineage>
        <taxon>Bacteria</taxon>
        <taxon>Bacillati</taxon>
        <taxon>Bacillota</taxon>
        <taxon>Bacilli</taxon>
        <taxon>Bacillales</taxon>
        <taxon>Staphylococcaceae</taxon>
        <taxon>Staphylococcus</taxon>
    </lineage>
</organism>
<comment type="cofactor">
    <cofactor evidence="2">
        <name>Zn(2+)</name>
        <dbReference type="ChEBI" id="CHEBI:29105"/>
    </cofactor>
</comment>
<dbReference type="InterPro" id="IPR023346">
    <property type="entry name" value="Lysozyme-like_dom_sf"/>
</dbReference>
<dbReference type="Gene3D" id="1.20.120.20">
    <property type="entry name" value="Apolipoprotein"/>
    <property type="match status" value="1"/>
</dbReference>
<dbReference type="SUPFAM" id="SSF53955">
    <property type="entry name" value="Lysozyme-like"/>
    <property type="match status" value="1"/>
</dbReference>
<proteinExistence type="inferred from homology"/>
<evidence type="ECO:0000256" key="7">
    <source>
        <dbReference type="SAM" id="Phobius"/>
    </source>
</evidence>
<dbReference type="Pfam" id="PF01551">
    <property type="entry name" value="Peptidase_M23"/>
    <property type="match status" value="1"/>
</dbReference>
<feature type="domain" description="Tape measure protein N-terminal" evidence="9">
    <location>
        <begin position="195"/>
        <end position="354"/>
    </location>
</feature>
<evidence type="ECO:0000313" key="10">
    <source>
        <dbReference type="EMBL" id="MDG0858676.1"/>
    </source>
</evidence>
<dbReference type="RefSeq" id="WP_277595760.1">
    <property type="nucleotide sequence ID" value="NZ_JAMBPX010000003.1"/>
</dbReference>
<dbReference type="EMBL" id="JAMBPX010000003">
    <property type="protein sequence ID" value="MDG0858676.1"/>
    <property type="molecule type" value="Genomic_DNA"/>
</dbReference>
<evidence type="ECO:0000256" key="6">
    <source>
        <dbReference type="SAM" id="MobiDB-lite"/>
    </source>
</evidence>
<feature type="compositionally biased region" description="Low complexity" evidence="6">
    <location>
        <begin position="1513"/>
        <end position="1526"/>
    </location>
</feature>
<evidence type="ECO:0000256" key="2">
    <source>
        <dbReference type="ARBA" id="ARBA00001947"/>
    </source>
</evidence>
<keyword evidence="7" id="KW-0812">Transmembrane</keyword>
<dbReference type="CDD" id="cd12797">
    <property type="entry name" value="M23_peptidase"/>
    <property type="match status" value="1"/>
</dbReference>
<evidence type="ECO:0000256" key="1">
    <source>
        <dbReference type="ARBA" id="ARBA00001667"/>
    </source>
</evidence>
<evidence type="ECO:0000256" key="3">
    <source>
        <dbReference type="ARBA" id="ARBA00006646"/>
    </source>
</evidence>
<feature type="transmembrane region" description="Helical" evidence="7">
    <location>
        <begin position="505"/>
        <end position="523"/>
    </location>
</feature>
<dbReference type="SUPFAM" id="SSF51261">
    <property type="entry name" value="Duplicated hybrid motif"/>
    <property type="match status" value="1"/>
</dbReference>
<evidence type="ECO:0000259" key="9">
    <source>
        <dbReference type="Pfam" id="PF20155"/>
    </source>
</evidence>
<comment type="catalytic activity">
    <reaction evidence="1">
        <text>Hydrolysis of the -Gly-|-Gly- bond in the pentaglycine inter-peptide link joining staphylococcal cell wall peptidoglycans.</text>
        <dbReference type="EC" id="3.4.24.75"/>
    </reaction>
</comment>
<evidence type="ECO:0000259" key="8">
    <source>
        <dbReference type="Pfam" id="PF01551"/>
    </source>
</evidence>
<dbReference type="PANTHER" id="PTHR37813:SF1">
    <property type="entry name" value="FELS-2 PROPHAGE PROTEIN"/>
    <property type="match status" value="1"/>
</dbReference>
<keyword evidence="7" id="KW-0472">Membrane</keyword>
<feature type="transmembrane region" description="Helical" evidence="7">
    <location>
        <begin position="689"/>
        <end position="713"/>
    </location>
</feature>
<dbReference type="Gene3D" id="1.10.530.10">
    <property type="match status" value="1"/>
</dbReference>
<feature type="transmembrane region" description="Helical" evidence="7">
    <location>
        <begin position="535"/>
        <end position="555"/>
    </location>
</feature>
<dbReference type="EC" id="3.4.24.75" evidence="4"/>
<dbReference type="InterPro" id="IPR016047">
    <property type="entry name" value="M23ase_b-sheet_dom"/>
</dbReference>
<dbReference type="Pfam" id="PF20155">
    <property type="entry name" value="TMP_3"/>
    <property type="match status" value="1"/>
</dbReference>
<feature type="transmembrane region" description="Helical" evidence="7">
    <location>
        <begin position="452"/>
        <end position="470"/>
    </location>
</feature>
<dbReference type="CDD" id="cd13402">
    <property type="entry name" value="LT_TF-like"/>
    <property type="match status" value="1"/>
</dbReference>
<dbReference type="GO" id="GO:0006508">
    <property type="term" value="P:proteolysis"/>
    <property type="evidence" value="ECO:0007669"/>
    <property type="project" value="UniProtKB-KW"/>
</dbReference>